<keyword evidence="4" id="KW-1185">Reference proteome</keyword>
<accession>A0AAV3Q0H9</accession>
<dbReference type="PANTHER" id="PTHR10492:SF94">
    <property type="entry name" value="ATP-DEPENDENT DNA HELICASE"/>
    <property type="match status" value="1"/>
</dbReference>
<dbReference type="AlphaFoldDB" id="A0AAV3Q0H9"/>
<keyword evidence="1" id="KW-0547">Nucleotide-binding</keyword>
<dbReference type="SUPFAM" id="SSF52540">
    <property type="entry name" value="P-loop containing nucleoside triphosphate hydrolases"/>
    <property type="match status" value="1"/>
</dbReference>
<evidence type="ECO:0000259" key="2">
    <source>
        <dbReference type="Pfam" id="PF05970"/>
    </source>
</evidence>
<organism evidence="3 4">
    <name type="scientific">Lithospermum erythrorhizon</name>
    <name type="common">Purple gromwell</name>
    <name type="synonym">Lithospermum officinale var. erythrorhizon</name>
    <dbReference type="NCBI Taxonomy" id="34254"/>
    <lineage>
        <taxon>Eukaryota</taxon>
        <taxon>Viridiplantae</taxon>
        <taxon>Streptophyta</taxon>
        <taxon>Embryophyta</taxon>
        <taxon>Tracheophyta</taxon>
        <taxon>Spermatophyta</taxon>
        <taxon>Magnoliopsida</taxon>
        <taxon>eudicotyledons</taxon>
        <taxon>Gunneridae</taxon>
        <taxon>Pentapetalae</taxon>
        <taxon>asterids</taxon>
        <taxon>lamiids</taxon>
        <taxon>Boraginales</taxon>
        <taxon>Boraginaceae</taxon>
        <taxon>Boraginoideae</taxon>
        <taxon>Lithospermeae</taxon>
        <taxon>Lithospermum</taxon>
    </lineage>
</organism>
<dbReference type="GO" id="GO:0006310">
    <property type="term" value="P:DNA recombination"/>
    <property type="evidence" value="ECO:0007669"/>
    <property type="project" value="UniProtKB-KW"/>
</dbReference>
<comment type="similarity">
    <text evidence="1">Belongs to the helicase family.</text>
</comment>
<comment type="cofactor">
    <cofactor evidence="1">
        <name>Mg(2+)</name>
        <dbReference type="ChEBI" id="CHEBI:18420"/>
    </cofactor>
</comment>
<dbReference type="Proteomes" id="UP001454036">
    <property type="component" value="Unassembled WGS sequence"/>
</dbReference>
<sequence>MAEKNIPVPEEDLHAINYLNSQQKTSFNVIFYAAMSGTGGAFFVDGPGGTGKSFLYKVLLGHVRSKGFIAIIVASSRIASSSFLGGRTAHSRFKITIDGDSMVQCQMSSQSSEAELIRNSKLIIWDEAPLADKKSIQAVNKLLQDLCQSELPFCGKLVVF</sequence>
<gene>
    <name evidence="3" type="ORF">LIER_14819</name>
</gene>
<dbReference type="GO" id="GO:0006281">
    <property type="term" value="P:DNA repair"/>
    <property type="evidence" value="ECO:0007669"/>
    <property type="project" value="UniProtKB-KW"/>
</dbReference>
<keyword evidence="1" id="KW-0347">Helicase</keyword>
<dbReference type="EC" id="5.6.2.3" evidence="1"/>
<dbReference type="EMBL" id="BAABME010003138">
    <property type="protein sequence ID" value="GAA0157579.1"/>
    <property type="molecule type" value="Genomic_DNA"/>
</dbReference>
<dbReference type="PANTHER" id="PTHR10492">
    <property type="match status" value="1"/>
</dbReference>
<keyword evidence="1" id="KW-0067">ATP-binding</keyword>
<dbReference type="InterPro" id="IPR010285">
    <property type="entry name" value="DNA_helicase_pif1-like_DEAD"/>
</dbReference>
<dbReference type="Pfam" id="PF05970">
    <property type="entry name" value="PIF1"/>
    <property type="match status" value="1"/>
</dbReference>
<dbReference type="InterPro" id="IPR027417">
    <property type="entry name" value="P-loop_NTPase"/>
</dbReference>
<dbReference type="GO" id="GO:0043139">
    <property type="term" value="F:5'-3' DNA helicase activity"/>
    <property type="evidence" value="ECO:0007669"/>
    <property type="project" value="UniProtKB-EC"/>
</dbReference>
<reference evidence="3 4" key="1">
    <citation type="submission" date="2024-01" db="EMBL/GenBank/DDBJ databases">
        <title>The complete chloroplast genome sequence of Lithospermum erythrorhizon: insights into the phylogenetic relationship among Boraginaceae species and the maternal lineages of purple gromwells.</title>
        <authorList>
            <person name="Okada T."/>
            <person name="Watanabe K."/>
        </authorList>
    </citation>
    <scope>NUCLEOTIDE SEQUENCE [LARGE SCALE GENOMIC DNA]</scope>
</reference>
<evidence type="ECO:0000256" key="1">
    <source>
        <dbReference type="RuleBase" id="RU363044"/>
    </source>
</evidence>
<keyword evidence="1" id="KW-0227">DNA damage</keyword>
<dbReference type="Gene3D" id="3.40.50.300">
    <property type="entry name" value="P-loop containing nucleotide triphosphate hydrolases"/>
    <property type="match status" value="1"/>
</dbReference>
<comment type="caution">
    <text evidence="3">The sequence shown here is derived from an EMBL/GenBank/DDBJ whole genome shotgun (WGS) entry which is preliminary data.</text>
</comment>
<feature type="domain" description="DNA helicase Pif1-like DEAD-box helicase" evidence="2">
    <location>
        <begin position="19"/>
        <end position="160"/>
    </location>
</feature>
<keyword evidence="1" id="KW-0378">Hydrolase</keyword>
<keyword evidence="1" id="KW-0234">DNA repair</keyword>
<evidence type="ECO:0000313" key="4">
    <source>
        <dbReference type="Proteomes" id="UP001454036"/>
    </source>
</evidence>
<evidence type="ECO:0000313" key="3">
    <source>
        <dbReference type="EMBL" id="GAA0157579.1"/>
    </source>
</evidence>
<comment type="catalytic activity">
    <reaction evidence="1">
        <text>ATP + H2O = ADP + phosphate + H(+)</text>
        <dbReference type="Rhea" id="RHEA:13065"/>
        <dbReference type="ChEBI" id="CHEBI:15377"/>
        <dbReference type="ChEBI" id="CHEBI:15378"/>
        <dbReference type="ChEBI" id="CHEBI:30616"/>
        <dbReference type="ChEBI" id="CHEBI:43474"/>
        <dbReference type="ChEBI" id="CHEBI:456216"/>
        <dbReference type="EC" id="5.6.2.3"/>
    </reaction>
</comment>
<dbReference type="GO" id="GO:0016787">
    <property type="term" value="F:hydrolase activity"/>
    <property type="evidence" value="ECO:0007669"/>
    <property type="project" value="UniProtKB-KW"/>
</dbReference>
<dbReference type="GO" id="GO:0000723">
    <property type="term" value="P:telomere maintenance"/>
    <property type="evidence" value="ECO:0007669"/>
    <property type="project" value="InterPro"/>
</dbReference>
<proteinExistence type="inferred from homology"/>
<name>A0AAV3Q0H9_LITER</name>
<keyword evidence="1" id="KW-0233">DNA recombination</keyword>
<protein>
    <recommendedName>
        <fullName evidence="1">ATP-dependent DNA helicase</fullName>
        <ecNumber evidence="1">5.6.2.3</ecNumber>
    </recommendedName>
</protein>
<dbReference type="GO" id="GO:0005524">
    <property type="term" value="F:ATP binding"/>
    <property type="evidence" value="ECO:0007669"/>
    <property type="project" value="UniProtKB-KW"/>
</dbReference>